<evidence type="ECO:0000259" key="7">
    <source>
        <dbReference type="PROSITE" id="PS51755"/>
    </source>
</evidence>
<dbReference type="SMART" id="SM00862">
    <property type="entry name" value="Trans_reg_C"/>
    <property type="match status" value="1"/>
</dbReference>
<dbReference type="PROSITE" id="PS51755">
    <property type="entry name" value="OMPR_PHOB"/>
    <property type="match status" value="1"/>
</dbReference>
<accession>A0A9D0YZ04</accession>
<keyword evidence="3" id="KW-0804">Transcription</keyword>
<feature type="domain" description="OmpR/PhoB-type" evidence="7">
    <location>
        <begin position="123"/>
        <end position="219"/>
    </location>
</feature>
<keyword evidence="4" id="KW-0597">Phosphoprotein</keyword>
<comment type="caution">
    <text evidence="8">The sequence shown here is derived from an EMBL/GenBank/DDBJ whole genome shotgun (WGS) entry which is preliminary data.</text>
</comment>
<evidence type="ECO:0000256" key="5">
    <source>
        <dbReference type="PROSITE-ProRule" id="PRU01091"/>
    </source>
</evidence>
<dbReference type="AlphaFoldDB" id="A0A9D0YZ04"/>
<evidence type="ECO:0000313" key="9">
    <source>
        <dbReference type="Proteomes" id="UP000886725"/>
    </source>
</evidence>
<dbReference type="InterPro" id="IPR001867">
    <property type="entry name" value="OmpR/PhoB-type_DNA-bd"/>
</dbReference>
<dbReference type="PANTHER" id="PTHR48111:SF43">
    <property type="entry name" value="STAGE 0 SPORULATION PROTEIN A HOMOLOG"/>
    <property type="match status" value="1"/>
</dbReference>
<protein>
    <submittedName>
        <fullName evidence="8">Response regulator transcription factor</fullName>
    </submittedName>
</protein>
<keyword evidence="2 5" id="KW-0238">DNA-binding</keyword>
<gene>
    <name evidence="8" type="ORF">IAC85_03050</name>
</gene>
<name>A0A9D0YZ04_9FIRM</name>
<dbReference type="GO" id="GO:0006355">
    <property type="term" value="P:regulation of DNA-templated transcription"/>
    <property type="evidence" value="ECO:0007669"/>
    <property type="project" value="InterPro"/>
</dbReference>
<dbReference type="InterPro" id="IPR039420">
    <property type="entry name" value="WalR-like"/>
</dbReference>
<evidence type="ECO:0000256" key="1">
    <source>
        <dbReference type="ARBA" id="ARBA00023015"/>
    </source>
</evidence>
<dbReference type="PROSITE" id="PS50110">
    <property type="entry name" value="RESPONSE_REGULATORY"/>
    <property type="match status" value="1"/>
</dbReference>
<evidence type="ECO:0000313" key="8">
    <source>
        <dbReference type="EMBL" id="HIQ64697.1"/>
    </source>
</evidence>
<dbReference type="Pfam" id="PF00072">
    <property type="entry name" value="Response_reg"/>
    <property type="match status" value="1"/>
</dbReference>
<reference evidence="8" key="2">
    <citation type="journal article" date="2021" name="PeerJ">
        <title>Extensive microbial diversity within the chicken gut microbiome revealed by metagenomics and culture.</title>
        <authorList>
            <person name="Gilroy R."/>
            <person name="Ravi A."/>
            <person name="Getino M."/>
            <person name="Pursley I."/>
            <person name="Horton D.L."/>
            <person name="Alikhan N.F."/>
            <person name="Baker D."/>
            <person name="Gharbi K."/>
            <person name="Hall N."/>
            <person name="Watson M."/>
            <person name="Adriaenssens E.M."/>
            <person name="Foster-Nyarko E."/>
            <person name="Jarju S."/>
            <person name="Secka A."/>
            <person name="Antonio M."/>
            <person name="Oren A."/>
            <person name="Chaudhuri R.R."/>
            <person name="La Ragione R."/>
            <person name="Hildebrand F."/>
            <person name="Pallen M.J."/>
        </authorList>
    </citation>
    <scope>NUCLEOTIDE SEQUENCE</scope>
    <source>
        <strain evidence="8">CHK165-10780</strain>
    </source>
</reference>
<organism evidence="8 9">
    <name type="scientific">Candidatus Faecenecus gallistercoris</name>
    <dbReference type="NCBI Taxonomy" id="2840793"/>
    <lineage>
        <taxon>Bacteria</taxon>
        <taxon>Bacillati</taxon>
        <taxon>Bacillota</taxon>
        <taxon>Bacillota incertae sedis</taxon>
        <taxon>Candidatus Faecenecus</taxon>
    </lineage>
</organism>
<keyword evidence="1" id="KW-0805">Transcription regulation</keyword>
<dbReference type="Gene3D" id="3.40.50.2300">
    <property type="match status" value="1"/>
</dbReference>
<proteinExistence type="predicted"/>
<dbReference type="GO" id="GO:0000156">
    <property type="term" value="F:phosphorelay response regulator activity"/>
    <property type="evidence" value="ECO:0007669"/>
    <property type="project" value="TreeGrafter"/>
</dbReference>
<dbReference type="Proteomes" id="UP000886725">
    <property type="component" value="Unassembled WGS sequence"/>
</dbReference>
<dbReference type="Pfam" id="PF00486">
    <property type="entry name" value="Trans_reg_C"/>
    <property type="match status" value="1"/>
</dbReference>
<feature type="DNA-binding region" description="OmpR/PhoB-type" evidence="5">
    <location>
        <begin position="123"/>
        <end position="219"/>
    </location>
</feature>
<dbReference type="SMART" id="SM00448">
    <property type="entry name" value="REC"/>
    <property type="match status" value="1"/>
</dbReference>
<feature type="modified residue" description="4-aspartylphosphate" evidence="4">
    <location>
        <position position="51"/>
    </location>
</feature>
<sequence length="219" mass="25690">MNIAIIEDDLVIREKLSLLLQDAGYQTTLIEDFEHVVDTLLEEDANLILLDINLPFMDGYDICKKIKEKSNIPIIFVTSRDTTEDEIKSIQVGGVDFITKPYNKIVLLEKIKRALKLNDPIHFRELTKNGYTLDLHLSILKYQDQEIELTRNEFRILYYFFTNPGRIITKDELLEKLWNDKYYLDDNILAVNMNRLRNKAKEIGITEFLTNIRGKGYKL</sequence>
<evidence type="ECO:0000256" key="4">
    <source>
        <dbReference type="PROSITE-ProRule" id="PRU00169"/>
    </source>
</evidence>
<dbReference type="Gene3D" id="1.10.10.10">
    <property type="entry name" value="Winged helix-like DNA-binding domain superfamily/Winged helix DNA-binding domain"/>
    <property type="match status" value="1"/>
</dbReference>
<evidence type="ECO:0000256" key="2">
    <source>
        <dbReference type="ARBA" id="ARBA00023125"/>
    </source>
</evidence>
<feature type="domain" description="Response regulatory" evidence="6">
    <location>
        <begin position="2"/>
        <end position="115"/>
    </location>
</feature>
<dbReference type="InterPro" id="IPR011006">
    <property type="entry name" value="CheY-like_superfamily"/>
</dbReference>
<evidence type="ECO:0000256" key="3">
    <source>
        <dbReference type="ARBA" id="ARBA00023163"/>
    </source>
</evidence>
<dbReference type="InterPro" id="IPR001789">
    <property type="entry name" value="Sig_transdc_resp-reg_receiver"/>
</dbReference>
<dbReference type="EMBL" id="DVFU01000061">
    <property type="protein sequence ID" value="HIQ64697.1"/>
    <property type="molecule type" value="Genomic_DNA"/>
</dbReference>
<dbReference type="GO" id="GO:0005829">
    <property type="term" value="C:cytosol"/>
    <property type="evidence" value="ECO:0007669"/>
    <property type="project" value="TreeGrafter"/>
</dbReference>
<dbReference type="PANTHER" id="PTHR48111">
    <property type="entry name" value="REGULATOR OF RPOS"/>
    <property type="match status" value="1"/>
</dbReference>
<reference evidence="8" key="1">
    <citation type="submission" date="2020-10" db="EMBL/GenBank/DDBJ databases">
        <authorList>
            <person name="Gilroy R."/>
        </authorList>
    </citation>
    <scope>NUCLEOTIDE SEQUENCE</scope>
    <source>
        <strain evidence="8">CHK165-10780</strain>
    </source>
</reference>
<dbReference type="GO" id="GO:0032993">
    <property type="term" value="C:protein-DNA complex"/>
    <property type="evidence" value="ECO:0007669"/>
    <property type="project" value="TreeGrafter"/>
</dbReference>
<dbReference type="GO" id="GO:0000976">
    <property type="term" value="F:transcription cis-regulatory region binding"/>
    <property type="evidence" value="ECO:0007669"/>
    <property type="project" value="TreeGrafter"/>
</dbReference>
<dbReference type="CDD" id="cd00383">
    <property type="entry name" value="trans_reg_C"/>
    <property type="match status" value="1"/>
</dbReference>
<evidence type="ECO:0000259" key="6">
    <source>
        <dbReference type="PROSITE" id="PS50110"/>
    </source>
</evidence>
<dbReference type="SUPFAM" id="SSF52172">
    <property type="entry name" value="CheY-like"/>
    <property type="match status" value="1"/>
</dbReference>
<dbReference type="InterPro" id="IPR036388">
    <property type="entry name" value="WH-like_DNA-bd_sf"/>
</dbReference>